<reference evidence="3 4" key="1">
    <citation type="submission" date="2024-05" db="EMBL/GenBank/DDBJ databases">
        <title>Achromobacter denitrificans. BP1, complete genome.</title>
        <authorList>
            <person name="Zhang B."/>
        </authorList>
    </citation>
    <scope>NUCLEOTIDE SEQUENCE [LARGE SCALE GENOMIC DNA]</scope>
    <source>
        <strain evidence="3 4">BP1</strain>
    </source>
</reference>
<organism evidence="3 4">
    <name type="scientific">Achromobacter denitrificans</name>
    <name type="common">Alcaligenes denitrificans</name>
    <dbReference type="NCBI Taxonomy" id="32002"/>
    <lineage>
        <taxon>Bacteria</taxon>
        <taxon>Pseudomonadati</taxon>
        <taxon>Pseudomonadota</taxon>
        <taxon>Betaproteobacteria</taxon>
        <taxon>Burkholderiales</taxon>
        <taxon>Alcaligenaceae</taxon>
        <taxon>Achromobacter</taxon>
    </lineage>
</organism>
<dbReference type="RefSeq" id="WP_123787003.1">
    <property type="nucleotide sequence ID" value="NZ_CP154792.1"/>
</dbReference>
<name>A0ABZ3FXC0_ACHDE</name>
<dbReference type="Pfam" id="PF08279">
    <property type="entry name" value="HTH_11"/>
    <property type="match status" value="1"/>
</dbReference>
<dbReference type="InterPro" id="IPR036390">
    <property type="entry name" value="WH_DNA-bd_sf"/>
</dbReference>
<evidence type="ECO:0000259" key="1">
    <source>
        <dbReference type="Pfam" id="PF08279"/>
    </source>
</evidence>
<keyword evidence="4" id="KW-1185">Reference proteome</keyword>
<dbReference type="InterPro" id="IPR013196">
    <property type="entry name" value="HTH_11"/>
</dbReference>
<dbReference type="Pfam" id="PF13280">
    <property type="entry name" value="WYL"/>
    <property type="match status" value="1"/>
</dbReference>
<dbReference type="SUPFAM" id="SSF46785">
    <property type="entry name" value="Winged helix' DNA-binding domain"/>
    <property type="match status" value="1"/>
</dbReference>
<dbReference type="PROSITE" id="PS52050">
    <property type="entry name" value="WYL"/>
    <property type="match status" value="1"/>
</dbReference>
<dbReference type="PANTHER" id="PTHR34580">
    <property type="match status" value="1"/>
</dbReference>
<sequence length="235" mass="26767">MSRSQRLFHLLQILRNHRGPVSGEVLGREAGVSLRTIRRDICTLQAMGADIDGAPGFGYVLRPGFLLPPLSLNEEELQALTAGAQWVTRQTDVALGRAAQNALAKIVSVLSPEVQRTLNDNALYIGRALSDTHTFDLGDVRKAMREQRKIQMSYKDEGESVSNRVVWPITLGFVEGQRYIAGWCELRNNFRLFRVDRTIDAAVLTDRYTRSRHQLVKEWRAEEDHRRRLASERRS</sequence>
<dbReference type="InterPro" id="IPR026881">
    <property type="entry name" value="WYL_dom"/>
</dbReference>
<feature type="domain" description="Helix-turn-helix type 11" evidence="1">
    <location>
        <begin position="6"/>
        <end position="59"/>
    </location>
</feature>
<evidence type="ECO:0000313" key="4">
    <source>
        <dbReference type="Proteomes" id="UP001446337"/>
    </source>
</evidence>
<dbReference type="InterPro" id="IPR051534">
    <property type="entry name" value="CBASS_pafABC_assoc_protein"/>
</dbReference>
<proteinExistence type="predicted"/>
<feature type="domain" description="WYL" evidence="2">
    <location>
        <begin position="137"/>
        <end position="197"/>
    </location>
</feature>
<dbReference type="Gene3D" id="1.10.10.10">
    <property type="entry name" value="Winged helix-like DNA-binding domain superfamily/Winged helix DNA-binding domain"/>
    <property type="match status" value="1"/>
</dbReference>
<dbReference type="PANTHER" id="PTHR34580:SF3">
    <property type="entry name" value="PROTEIN PAFB"/>
    <property type="match status" value="1"/>
</dbReference>
<dbReference type="Proteomes" id="UP001446337">
    <property type="component" value="Chromosome"/>
</dbReference>
<dbReference type="EMBL" id="CP154792">
    <property type="protein sequence ID" value="XAN13378.1"/>
    <property type="molecule type" value="Genomic_DNA"/>
</dbReference>
<accession>A0ABZ3FXC0</accession>
<gene>
    <name evidence="3" type="ORF">AAIK43_18370</name>
</gene>
<dbReference type="InterPro" id="IPR036388">
    <property type="entry name" value="WH-like_DNA-bd_sf"/>
</dbReference>
<evidence type="ECO:0000259" key="2">
    <source>
        <dbReference type="Pfam" id="PF13280"/>
    </source>
</evidence>
<evidence type="ECO:0000313" key="3">
    <source>
        <dbReference type="EMBL" id="XAN13378.1"/>
    </source>
</evidence>
<protein>
    <submittedName>
        <fullName evidence="3">YafY family protein</fullName>
    </submittedName>
</protein>